<dbReference type="SMART" id="SM00422">
    <property type="entry name" value="HTH_MERR"/>
    <property type="match status" value="1"/>
</dbReference>
<gene>
    <name evidence="7" type="ORF">CryarDRAFT_1529</name>
</gene>
<dbReference type="PROSITE" id="PS00552">
    <property type="entry name" value="HTH_MERR_1"/>
    <property type="match status" value="1"/>
</dbReference>
<keyword evidence="1" id="KW-0678">Repressor</keyword>
<dbReference type="Proteomes" id="UP000021053">
    <property type="component" value="Unassembled WGS sequence"/>
</dbReference>
<keyword evidence="8" id="KW-1185">Reference proteome</keyword>
<evidence type="ECO:0000313" key="7">
    <source>
        <dbReference type="EMBL" id="EXG80455.1"/>
    </source>
</evidence>
<dbReference type="InterPro" id="IPR000551">
    <property type="entry name" value="MerR-type_HTH_dom"/>
</dbReference>
<keyword evidence="4" id="KW-0804">Transcription</keyword>
<dbReference type="GO" id="GO:0003677">
    <property type="term" value="F:DNA binding"/>
    <property type="evidence" value="ECO:0007669"/>
    <property type="project" value="UniProtKB-KW"/>
</dbReference>
<accession>A0A010YJN9</accession>
<name>A0A010YJN9_9ACTN</name>
<evidence type="ECO:0000259" key="6">
    <source>
        <dbReference type="PROSITE" id="PS50937"/>
    </source>
</evidence>
<dbReference type="RefSeq" id="WP_035861232.1">
    <property type="nucleotide sequence ID" value="NZ_KK073874.1"/>
</dbReference>
<evidence type="ECO:0000313" key="8">
    <source>
        <dbReference type="Proteomes" id="UP000021053"/>
    </source>
</evidence>
<dbReference type="Gene3D" id="1.10.1660.10">
    <property type="match status" value="1"/>
</dbReference>
<evidence type="ECO:0000256" key="3">
    <source>
        <dbReference type="ARBA" id="ARBA00023125"/>
    </source>
</evidence>
<keyword evidence="2" id="KW-0805">Transcription regulation</keyword>
<sequence>MRSIGEVSNACGVSQHLLRQWEDAGLLSPQRSRGQRRYSDLDVRLVRFIQRGRELGMGLGELREMFAIRDVAERTAVLQRRKKLLEDRIALAQQELAFVERGLECPHPDYRTCPDLAEIVQQPIRR</sequence>
<proteinExistence type="predicted"/>
<dbReference type="PANTHER" id="PTHR30204:SF69">
    <property type="entry name" value="MERR-FAMILY TRANSCRIPTIONAL REGULATOR"/>
    <property type="match status" value="1"/>
</dbReference>
<dbReference type="InterPro" id="IPR009061">
    <property type="entry name" value="DNA-bd_dom_put_sf"/>
</dbReference>
<dbReference type="EMBL" id="JFBT01000001">
    <property type="protein sequence ID" value="EXG80455.1"/>
    <property type="molecule type" value="Genomic_DNA"/>
</dbReference>
<dbReference type="Pfam" id="PF13411">
    <property type="entry name" value="MerR_1"/>
    <property type="match status" value="1"/>
</dbReference>
<evidence type="ECO:0000256" key="2">
    <source>
        <dbReference type="ARBA" id="ARBA00023015"/>
    </source>
</evidence>
<dbReference type="PANTHER" id="PTHR30204">
    <property type="entry name" value="REDOX-CYCLING DRUG-SENSING TRANSCRIPTIONAL ACTIVATOR SOXR"/>
    <property type="match status" value="1"/>
</dbReference>
<evidence type="ECO:0000256" key="5">
    <source>
        <dbReference type="SAM" id="Coils"/>
    </source>
</evidence>
<dbReference type="PROSITE" id="PS50937">
    <property type="entry name" value="HTH_MERR_2"/>
    <property type="match status" value="1"/>
</dbReference>
<evidence type="ECO:0000256" key="4">
    <source>
        <dbReference type="ARBA" id="ARBA00023163"/>
    </source>
</evidence>
<dbReference type="AlphaFoldDB" id="A0A010YJN9"/>
<dbReference type="HOGENOM" id="CLU_060077_5_2_11"/>
<organism evidence="7 8">
    <name type="scientific">Cryptosporangium arvum DSM 44712</name>
    <dbReference type="NCBI Taxonomy" id="927661"/>
    <lineage>
        <taxon>Bacteria</taxon>
        <taxon>Bacillati</taxon>
        <taxon>Actinomycetota</taxon>
        <taxon>Actinomycetes</taxon>
        <taxon>Cryptosporangiales</taxon>
        <taxon>Cryptosporangiaceae</taxon>
        <taxon>Cryptosporangium</taxon>
    </lineage>
</organism>
<dbReference type="GO" id="GO:0003700">
    <property type="term" value="F:DNA-binding transcription factor activity"/>
    <property type="evidence" value="ECO:0007669"/>
    <property type="project" value="InterPro"/>
</dbReference>
<comment type="caution">
    <text evidence="7">The sequence shown here is derived from an EMBL/GenBank/DDBJ whole genome shotgun (WGS) entry which is preliminary data.</text>
</comment>
<keyword evidence="3" id="KW-0238">DNA-binding</keyword>
<dbReference type="InterPro" id="IPR047057">
    <property type="entry name" value="MerR_fam"/>
</dbReference>
<protein>
    <submittedName>
        <fullName evidence="7">Putative transcriptional regulator</fullName>
    </submittedName>
</protein>
<evidence type="ECO:0000256" key="1">
    <source>
        <dbReference type="ARBA" id="ARBA00022491"/>
    </source>
</evidence>
<feature type="domain" description="HTH merR-type" evidence="6">
    <location>
        <begin position="1"/>
        <end position="68"/>
    </location>
</feature>
<dbReference type="SUPFAM" id="SSF46955">
    <property type="entry name" value="Putative DNA-binding domain"/>
    <property type="match status" value="1"/>
</dbReference>
<feature type="coiled-coil region" evidence="5">
    <location>
        <begin position="75"/>
        <end position="102"/>
    </location>
</feature>
<dbReference type="PRINTS" id="PR00040">
    <property type="entry name" value="HTHMERR"/>
</dbReference>
<keyword evidence="5" id="KW-0175">Coiled coil</keyword>
<reference evidence="7 8" key="1">
    <citation type="submission" date="2013-07" db="EMBL/GenBank/DDBJ databases">
        <authorList>
            <consortium name="DOE Joint Genome Institute"/>
            <person name="Eisen J."/>
            <person name="Huntemann M."/>
            <person name="Han J."/>
            <person name="Chen A."/>
            <person name="Kyrpides N."/>
            <person name="Mavromatis K."/>
            <person name="Markowitz V."/>
            <person name="Palaniappan K."/>
            <person name="Ivanova N."/>
            <person name="Schaumberg A."/>
            <person name="Pati A."/>
            <person name="Liolios K."/>
            <person name="Nordberg H.P."/>
            <person name="Cantor M.N."/>
            <person name="Hua S.X."/>
            <person name="Woyke T."/>
        </authorList>
    </citation>
    <scope>NUCLEOTIDE SEQUENCE [LARGE SCALE GENOMIC DNA]</scope>
    <source>
        <strain evidence="7 8">DSM 44712</strain>
    </source>
</reference>